<organism evidence="2 3">
    <name type="scientific">Podospora australis</name>
    <dbReference type="NCBI Taxonomy" id="1536484"/>
    <lineage>
        <taxon>Eukaryota</taxon>
        <taxon>Fungi</taxon>
        <taxon>Dikarya</taxon>
        <taxon>Ascomycota</taxon>
        <taxon>Pezizomycotina</taxon>
        <taxon>Sordariomycetes</taxon>
        <taxon>Sordariomycetidae</taxon>
        <taxon>Sordariales</taxon>
        <taxon>Podosporaceae</taxon>
        <taxon>Podospora</taxon>
    </lineage>
</organism>
<keyword evidence="3" id="KW-1185">Reference proteome</keyword>
<accession>A0AAN7AE47</accession>
<gene>
    <name evidence="2" type="ORF">QBC35DRAFT_525060</name>
</gene>
<evidence type="ECO:0000313" key="3">
    <source>
        <dbReference type="Proteomes" id="UP001302126"/>
    </source>
</evidence>
<proteinExistence type="predicted"/>
<dbReference type="EMBL" id="MU864458">
    <property type="protein sequence ID" value="KAK4185196.1"/>
    <property type="molecule type" value="Genomic_DNA"/>
</dbReference>
<keyword evidence="1" id="KW-0812">Transmembrane</keyword>
<feature type="transmembrane region" description="Helical" evidence="1">
    <location>
        <begin position="295"/>
        <end position="324"/>
    </location>
</feature>
<name>A0AAN7AE47_9PEZI</name>
<keyword evidence="1" id="KW-1133">Transmembrane helix</keyword>
<evidence type="ECO:0000256" key="1">
    <source>
        <dbReference type="SAM" id="Phobius"/>
    </source>
</evidence>
<protein>
    <submittedName>
        <fullName evidence="2">Uncharacterized protein</fullName>
    </submittedName>
</protein>
<keyword evidence="1" id="KW-0472">Membrane</keyword>
<dbReference type="AlphaFoldDB" id="A0AAN7AE47"/>
<comment type="caution">
    <text evidence="2">The sequence shown here is derived from an EMBL/GenBank/DDBJ whole genome shotgun (WGS) entry which is preliminary data.</text>
</comment>
<evidence type="ECO:0000313" key="2">
    <source>
        <dbReference type="EMBL" id="KAK4185196.1"/>
    </source>
</evidence>
<dbReference type="Proteomes" id="UP001302126">
    <property type="component" value="Unassembled WGS sequence"/>
</dbReference>
<reference evidence="2" key="2">
    <citation type="submission" date="2023-05" db="EMBL/GenBank/DDBJ databases">
        <authorList>
            <consortium name="Lawrence Berkeley National Laboratory"/>
            <person name="Steindorff A."/>
            <person name="Hensen N."/>
            <person name="Bonometti L."/>
            <person name="Westerberg I."/>
            <person name="Brannstrom I.O."/>
            <person name="Guillou S."/>
            <person name="Cros-Aarteil S."/>
            <person name="Calhoun S."/>
            <person name="Haridas S."/>
            <person name="Kuo A."/>
            <person name="Mondo S."/>
            <person name="Pangilinan J."/>
            <person name="Riley R."/>
            <person name="Labutti K."/>
            <person name="Andreopoulos B."/>
            <person name="Lipzen A."/>
            <person name="Chen C."/>
            <person name="Yanf M."/>
            <person name="Daum C."/>
            <person name="Ng V."/>
            <person name="Clum A."/>
            <person name="Ohm R."/>
            <person name="Martin F."/>
            <person name="Silar P."/>
            <person name="Natvig D."/>
            <person name="Lalanne C."/>
            <person name="Gautier V."/>
            <person name="Ament-Velasquez S.L."/>
            <person name="Kruys A."/>
            <person name="Hutchinson M.I."/>
            <person name="Powell A.J."/>
            <person name="Barry K."/>
            <person name="Miller A.N."/>
            <person name="Grigoriev I.V."/>
            <person name="Debuchy R."/>
            <person name="Gladieux P."/>
            <person name="Thoren M.H."/>
            <person name="Johannesson H."/>
        </authorList>
    </citation>
    <scope>NUCLEOTIDE SEQUENCE</scope>
    <source>
        <strain evidence="2">PSN309</strain>
    </source>
</reference>
<sequence>METHELDECLYKYPISATVQNSVIDELWGAEGLDDTGEKSRNISLLSYFDYYAERVQRNLLAGHEFGLQNHADIVWVGQSEPSDMDDAIDLCASLLTMTEVEFKQNLATRLSGRTPLVWEENSLQDLLDHHFAPQTQLCADNGKLGKLFTARNLDRISGISIKWTTNLTDHLRLTDDDRVVLVFQCASFLKLQDSLGRTLLPKSLMKETLNTLALLFPSTDEPTREWLQKQRKSASIDAQLNKCGALRTRERRIENFSIWHDRLVILKQAFDESQPASISQWWFDRRNTVQWYTFWIAVLVFAMTMFFGLVQSVLAAIQVYISYKNIRSGRQLM</sequence>
<reference evidence="2" key="1">
    <citation type="journal article" date="2023" name="Mol. Phylogenet. Evol.">
        <title>Genome-scale phylogeny and comparative genomics of the fungal order Sordariales.</title>
        <authorList>
            <person name="Hensen N."/>
            <person name="Bonometti L."/>
            <person name="Westerberg I."/>
            <person name="Brannstrom I.O."/>
            <person name="Guillou S."/>
            <person name="Cros-Aarteil S."/>
            <person name="Calhoun S."/>
            <person name="Haridas S."/>
            <person name="Kuo A."/>
            <person name="Mondo S."/>
            <person name="Pangilinan J."/>
            <person name="Riley R."/>
            <person name="LaButti K."/>
            <person name="Andreopoulos B."/>
            <person name="Lipzen A."/>
            <person name="Chen C."/>
            <person name="Yan M."/>
            <person name="Daum C."/>
            <person name="Ng V."/>
            <person name="Clum A."/>
            <person name="Steindorff A."/>
            <person name="Ohm R.A."/>
            <person name="Martin F."/>
            <person name="Silar P."/>
            <person name="Natvig D.O."/>
            <person name="Lalanne C."/>
            <person name="Gautier V."/>
            <person name="Ament-Velasquez S.L."/>
            <person name="Kruys A."/>
            <person name="Hutchinson M.I."/>
            <person name="Powell A.J."/>
            <person name="Barry K."/>
            <person name="Miller A.N."/>
            <person name="Grigoriev I.V."/>
            <person name="Debuchy R."/>
            <person name="Gladieux P."/>
            <person name="Hiltunen Thoren M."/>
            <person name="Johannesson H."/>
        </authorList>
    </citation>
    <scope>NUCLEOTIDE SEQUENCE</scope>
    <source>
        <strain evidence="2">PSN309</strain>
    </source>
</reference>